<reference evidence="1" key="2">
    <citation type="submission" date="2021-02" db="EMBL/GenBank/DDBJ databases">
        <title>Aspergillus luchuensis mut. kawachii IFO 4304 genome sequence.</title>
        <authorList>
            <person name="Mori K."/>
            <person name="Kadooka C."/>
            <person name="Goto M."/>
            <person name="Futagami T."/>
        </authorList>
    </citation>
    <scope>NUCLEOTIDE SEQUENCE</scope>
    <source>
        <strain evidence="1">IFO 4308</strain>
    </source>
</reference>
<protein>
    <submittedName>
        <fullName evidence="1">Uncharacterized protein</fullName>
    </submittedName>
</protein>
<dbReference type="RefSeq" id="XP_041546807.1">
    <property type="nucleotide sequence ID" value="XM_041680886.1"/>
</dbReference>
<evidence type="ECO:0000313" key="1">
    <source>
        <dbReference type="EMBL" id="BCS03045.1"/>
    </source>
</evidence>
<organism evidence="1 2">
    <name type="scientific">Aspergillus kawachii</name>
    <name type="common">White koji mold</name>
    <name type="synonym">Aspergillus awamori var. kawachi</name>
    <dbReference type="NCBI Taxonomy" id="1069201"/>
    <lineage>
        <taxon>Eukaryota</taxon>
        <taxon>Fungi</taxon>
        <taxon>Dikarya</taxon>
        <taxon>Ascomycota</taxon>
        <taxon>Pezizomycotina</taxon>
        <taxon>Eurotiomycetes</taxon>
        <taxon>Eurotiomycetidae</taxon>
        <taxon>Eurotiales</taxon>
        <taxon>Aspergillaceae</taxon>
        <taxon>Aspergillus</taxon>
        <taxon>Aspergillus subgen. Circumdati</taxon>
    </lineage>
</organism>
<gene>
    <name evidence="1" type="ORF">AKAW2_61309A</name>
</gene>
<accession>A0A7R8AEV5</accession>
<name>A0A7R8AEV5_ASPKA</name>
<dbReference type="Proteomes" id="UP000661280">
    <property type="component" value="Chromosome 6"/>
</dbReference>
<dbReference type="AlphaFoldDB" id="A0A7R8AEV5"/>
<dbReference type="KEGG" id="aluc:AKAW2_61309A"/>
<evidence type="ECO:0000313" key="2">
    <source>
        <dbReference type="Proteomes" id="UP000661280"/>
    </source>
</evidence>
<dbReference type="EMBL" id="AP024430">
    <property type="protein sequence ID" value="BCS03045.1"/>
    <property type="molecule type" value="Genomic_DNA"/>
</dbReference>
<reference evidence="1" key="1">
    <citation type="submission" date="2021-01" db="EMBL/GenBank/DDBJ databases">
        <authorList>
            <consortium name="Aspergillus luchuensis mut. kawachii IFO 4304 genome sequencing consortium"/>
            <person name="Kazuki M."/>
            <person name="Futagami T."/>
        </authorList>
    </citation>
    <scope>NUCLEOTIDE SEQUENCE</scope>
    <source>
        <strain evidence="1">IFO 4308</strain>
    </source>
</reference>
<keyword evidence="2" id="KW-1185">Reference proteome</keyword>
<dbReference type="GeneID" id="64964366"/>
<sequence>MNTPGSGSQLAMRFPILPQEGGGVFQEPSLCPHQNDCPDLSPSLVLSGENNLPQSQALHRSISRRRYSVLLFTPDRARSRSPGPAPSTDSYYLHLFQIVA</sequence>
<proteinExistence type="predicted"/>